<evidence type="ECO:0000259" key="4">
    <source>
        <dbReference type="PROSITE" id="PS50158"/>
    </source>
</evidence>
<keyword evidence="1" id="KW-0863">Zinc-finger</keyword>
<dbReference type="Gene3D" id="4.10.60.10">
    <property type="entry name" value="Zinc finger, CCHC-type"/>
    <property type="match status" value="1"/>
</dbReference>
<evidence type="ECO:0000313" key="5">
    <source>
        <dbReference type="EMBL" id="KAJ5464972.1"/>
    </source>
</evidence>
<feature type="region of interest" description="Disordered" evidence="3">
    <location>
        <begin position="98"/>
        <end position="133"/>
    </location>
</feature>
<feature type="domain" description="CCHC-type" evidence="4">
    <location>
        <begin position="341"/>
        <end position="356"/>
    </location>
</feature>
<dbReference type="GeneID" id="81594295"/>
<dbReference type="Pfam" id="PF00098">
    <property type="entry name" value="zf-CCHC"/>
    <property type="match status" value="1"/>
</dbReference>
<evidence type="ECO:0000313" key="6">
    <source>
        <dbReference type="Proteomes" id="UP001213681"/>
    </source>
</evidence>
<feature type="coiled-coil region" evidence="2">
    <location>
        <begin position="54"/>
        <end position="81"/>
    </location>
</feature>
<protein>
    <recommendedName>
        <fullName evidence="4">CCHC-type domain-containing protein</fullName>
    </recommendedName>
</protein>
<feature type="compositionally biased region" description="Polar residues" evidence="3">
    <location>
        <begin position="354"/>
        <end position="371"/>
    </location>
</feature>
<keyword evidence="6" id="KW-1185">Reference proteome</keyword>
<proteinExistence type="predicted"/>
<feature type="compositionally biased region" description="Low complexity" evidence="3">
    <location>
        <begin position="308"/>
        <end position="319"/>
    </location>
</feature>
<name>A0AAD6CGQ6_9EURO</name>
<keyword evidence="1" id="KW-0479">Metal-binding</keyword>
<feature type="region of interest" description="Disordered" evidence="3">
    <location>
        <begin position="353"/>
        <end position="389"/>
    </location>
</feature>
<dbReference type="GO" id="GO:0008270">
    <property type="term" value="F:zinc ion binding"/>
    <property type="evidence" value="ECO:0007669"/>
    <property type="project" value="UniProtKB-KW"/>
</dbReference>
<dbReference type="SUPFAM" id="SSF57756">
    <property type="entry name" value="Retrovirus zinc finger-like domains"/>
    <property type="match status" value="1"/>
</dbReference>
<keyword evidence="2" id="KW-0175">Coiled coil</keyword>
<dbReference type="SMART" id="SM00343">
    <property type="entry name" value="ZnF_C2HC"/>
    <property type="match status" value="1"/>
</dbReference>
<accession>A0AAD6CGQ6</accession>
<gene>
    <name evidence="5" type="ORF">N7458_000658</name>
</gene>
<dbReference type="GO" id="GO:0003676">
    <property type="term" value="F:nucleic acid binding"/>
    <property type="evidence" value="ECO:0007669"/>
    <property type="project" value="InterPro"/>
</dbReference>
<dbReference type="PROSITE" id="PS50158">
    <property type="entry name" value="ZF_CCHC"/>
    <property type="match status" value="1"/>
</dbReference>
<dbReference type="RefSeq" id="XP_056771819.1">
    <property type="nucleotide sequence ID" value="XM_056904052.1"/>
</dbReference>
<dbReference type="EMBL" id="JAPVEA010000001">
    <property type="protein sequence ID" value="KAJ5464972.1"/>
    <property type="molecule type" value="Genomic_DNA"/>
</dbReference>
<comment type="caution">
    <text evidence="5">The sequence shown here is derived from an EMBL/GenBank/DDBJ whole genome shotgun (WGS) entry which is preliminary data.</text>
</comment>
<sequence length="389" mass="44398">MAEPETAWRLLQRRQGQIDELRITQEQKDLEHTGETMRLREQLAALEDRMAPAGPDMEEEYARLRTELDDTRKEIATLRGERDSLMTVMRLMGLSVANPNQMTDDRGSPAPSQTGSKRSTKMPDPPMFSDGKNVKFKDWKTEMKRKLLLNEDYYPTAAHQLAYVNSRCEGKALRHIKPRMQEDATATYQTVQDVFDHLQSVFHDPNHQQVARDEYLTLKMDPKQDFGDFLAEFTYLAEESDQPADLRKRDLYRKLPALLQNQVMIDAGQSSVSLDEFVQKCQIASRLISQQIANRAENRNKNNRTGGNASNHPNANSNSQDRKPTNHLDDKEKAALLKEGRCFVCREQGHISRNCPTKNQTTNAAATSNQESKTKGSKKQGGDRQDVME</sequence>
<dbReference type="AlphaFoldDB" id="A0AAD6CGQ6"/>
<dbReference type="Proteomes" id="UP001213681">
    <property type="component" value="Unassembled WGS sequence"/>
</dbReference>
<evidence type="ECO:0000256" key="1">
    <source>
        <dbReference type="PROSITE-ProRule" id="PRU00047"/>
    </source>
</evidence>
<reference evidence="5" key="2">
    <citation type="journal article" date="2023" name="IMA Fungus">
        <title>Comparative genomic study of the Penicillium genus elucidates a diverse pangenome and 15 lateral gene transfer events.</title>
        <authorList>
            <person name="Petersen C."/>
            <person name="Sorensen T."/>
            <person name="Nielsen M.R."/>
            <person name="Sondergaard T.E."/>
            <person name="Sorensen J.L."/>
            <person name="Fitzpatrick D.A."/>
            <person name="Frisvad J.C."/>
            <person name="Nielsen K.L."/>
        </authorList>
    </citation>
    <scope>NUCLEOTIDE SEQUENCE</scope>
    <source>
        <strain evidence="5">IBT 16125</strain>
    </source>
</reference>
<keyword evidence="1" id="KW-0862">Zinc</keyword>
<organism evidence="5 6">
    <name type="scientific">Penicillium daleae</name>
    <dbReference type="NCBI Taxonomy" id="63821"/>
    <lineage>
        <taxon>Eukaryota</taxon>
        <taxon>Fungi</taxon>
        <taxon>Dikarya</taxon>
        <taxon>Ascomycota</taxon>
        <taxon>Pezizomycotina</taxon>
        <taxon>Eurotiomycetes</taxon>
        <taxon>Eurotiomycetidae</taxon>
        <taxon>Eurotiales</taxon>
        <taxon>Aspergillaceae</taxon>
        <taxon>Penicillium</taxon>
    </lineage>
</organism>
<dbReference type="InterPro" id="IPR001878">
    <property type="entry name" value="Znf_CCHC"/>
</dbReference>
<feature type="region of interest" description="Disordered" evidence="3">
    <location>
        <begin position="299"/>
        <end position="326"/>
    </location>
</feature>
<reference evidence="5" key="1">
    <citation type="submission" date="2022-12" db="EMBL/GenBank/DDBJ databases">
        <authorList>
            <person name="Petersen C."/>
        </authorList>
    </citation>
    <scope>NUCLEOTIDE SEQUENCE</scope>
    <source>
        <strain evidence="5">IBT 16125</strain>
    </source>
</reference>
<evidence type="ECO:0000256" key="2">
    <source>
        <dbReference type="SAM" id="Coils"/>
    </source>
</evidence>
<dbReference type="InterPro" id="IPR036875">
    <property type="entry name" value="Znf_CCHC_sf"/>
</dbReference>
<evidence type="ECO:0000256" key="3">
    <source>
        <dbReference type="SAM" id="MobiDB-lite"/>
    </source>
</evidence>
<feature type="compositionally biased region" description="Basic and acidic residues" evidence="3">
    <location>
        <begin position="380"/>
        <end position="389"/>
    </location>
</feature>